<evidence type="ECO:0000313" key="3">
    <source>
        <dbReference type="Proteomes" id="UP000554965"/>
    </source>
</evidence>
<dbReference type="AlphaFoldDB" id="A0A7Z7NC68"/>
<dbReference type="EMBL" id="OCTY01000002">
    <property type="protein sequence ID" value="SOJ57504.1"/>
    <property type="molecule type" value="Genomic_DNA"/>
</dbReference>
<dbReference type="Proteomes" id="UP000554965">
    <property type="component" value="Unassembled WGS sequence"/>
</dbReference>
<keyword evidence="3" id="KW-1185">Reference proteome</keyword>
<name>A0A7Z7NC68_9MYCO</name>
<feature type="compositionally biased region" description="Basic residues" evidence="1">
    <location>
        <begin position="165"/>
        <end position="180"/>
    </location>
</feature>
<evidence type="ECO:0008006" key="4">
    <source>
        <dbReference type="Google" id="ProtNLM"/>
    </source>
</evidence>
<evidence type="ECO:0000256" key="1">
    <source>
        <dbReference type="SAM" id="MobiDB-lite"/>
    </source>
</evidence>
<protein>
    <recommendedName>
        <fullName evidence="4">PE domain-containing protein</fullName>
    </recommendedName>
</protein>
<proteinExistence type="predicted"/>
<comment type="caution">
    <text evidence="2">The sequence shown here is derived from an EMBL/GenBank/DDBJ whole genome shotgun (WGS) entry which is preliminary data.</text>
</comment>
<organism evidence="2 3">
    <name type="scientific">Mycobacterium simulans</name>
    <dbReference type="NCBI Taxonomy" id="627089"/>
    <lineage>
        <taxon>Bacteria</taxon>
        <taxon>Bacillati</taxon>
        <taxon>Actinomycetota</taxon>
        <taxon>Actinomycetes</taxon>
        <taxon>Mycobacteriales</taxon>
        <taxon>Mycobacteriaceae</taxon>
        <taxon>Mycobacterium</taxon>
    </lineage>
</organism>
<gene>
    <name evidence="2" type="ORF">MSIMFB_04982</name>
</gene>
<accession>A0A7Z7NC68</accession>
<sequence>MFSPRAPPNCSGCFPWVPNSSASPRSPHVDRCQIDTFHSRVLHVAAVVRQLFHDDFVRTLNVAATSYASSESINVSLTQGLLDAVHAPASATVSAQTRQLVVTAESAALQGFSECGDWRRRECRRHRRRRLTDSQRRPKSTWSCFGSGRRRFKCGLQHANSSRLAKARPAVRRHSARRGSSRSSSRKCWVAGSHGLETTRG</sequence>
<evidence type="ECO:0000313" key="2">
    <source>
        <dbReference type="EMBL" id="SOJ57504.1"/>
    </source>
</evidence>
<feature type="region of interest" description="Disordered" evidence="1">
    <location>
        <begin position="160"/>
        <end position="201"/>
    </location>
</feature>
<reference evidence="2 3" key="1">
    <citation type="submission" date="2017-10" db="EMBL/GenBank/DDBJ databases">
        <authorList>
            <consortium name="Urmite Genomes"/>
        </authorList>
    </citation>
    <scope>NUCLEOTIDE SEQUENCE [LARGE SCALE GENOMIC DNA]</scope>
    <source>
        <strain evidence="2 3">FB-527</strain>
    </source>
</reference>